<feature type="repeat" description="WD" evidence="3">
    <location>
        <begin position="749"/>
        <end position="790"/>
    </location>
</feature>
<dbReference type="InterPro" id="IPR001680">
    <property type="entry name" value="WD40_rpt"/>
</dbReference>
<dbReference type="PRINTS" id="PR00320">
    <property type="entry name" value="GPROTEINBRPT"/>
</dbReference>
<evidence type="ECO:0000256" key="2">
    <source>
        <dbReference type="ARBA" id="ARBA00022737"/>
    </source>
</evidence>
<dbReference type="InterPro" id="IPR011659">
    <property type="entry name" value="WD40"/>
</dbReference>
<dbReference type="InterPro" id="IPR036322">
    <property type="entry name" value="WD40_repeat_dom_sf"/>
</dbReference>
<feature type="repeat" description="WD" evidence="3">
    <location>
        <begin position="1007"/>
        <end position="1048"/>
    </location>
</feature>
<feature type="repeat" description="WD" evidence="3">
    <location>
        <begin position="792"/>
        <end position="833"/>
    </location>
</feature>
<feature type="repeat" description="WD" evidence="3">
    <location>
        <begin position="1096"/>
        <end position="1137"/>
    </location>
</feature>
<dbReference type="Proteomes" id="UP000012065">
    <property type="component" value="Unassembled WGS sequence"/>
</dbReference>
<dbReference type="SUPFAM" id="SSF52540">
    <property type="entry name" value="P-loop containing nucleoside triphosphate hydrolases"/>
    <property type="match status" value="1"/>
</dbReference>
<dbReference type="SMART" id="SM00320">
    <property type="entry name" value="WD40"/>
    <property type="match status" value="14"/>
</dbReference>
<dbReference type="Pfam" id="PF00400">
    <property type="entry name" value="WD40"/>
    <property type="match status" value="10"/>
</dbReference>
<dbReference type="Gene3D" id="2.130.10.10">
    <property type="entry name" value="YVTN repeat-like/Quinoprotein amine dehydrogenase"/>
    <property type="match status" value="6"/>
</dbReference>
<dbReference type="InterPro" id="IPR056884">
    <property type="entry name" value="NPHP3-like_N"/>
</dbReference>
<dbReference type="AlphaFoldDB" id="M5C000"/>
<dbReference type="SUPFAM" id="SSF50978">
    <property type="entry name" value="WD40 repeat-like"/>
    <property type="match status" value="3"/>
</dbReference>
<keyword evidence="1 3" id="KW-0853">WD repeat</keyword>
<dbReference type="InterPro" id="IPR015943">
    <property type="entry name" value="WD40/YVTN_repeat-like_dom_sf"/>
</dbReference>
<gene>
    <name evidence="5" type="ORF">BN14_07327</name>
</gene>
<feature type="repeat" description="WD" evidence="3">
    <location>
        <begin position="1053"/>
        <end position="1094"/>
    </location>
</feature>
<dbReference type="CDD" id="cd00200">
    <property type="entry name" value="WD40"/>
    <property type="match status" value="2"/>
</dbReference>
<dbReference type="EMBL" id="CAOJ01011209">
    <property type="protein sequence ID" value="CCO33253.1"/>
    <property type="molecule type" value="Genomic_DNA"/>
</dbReference>
<evidence type="ECO:0000259" key="4">
    <source>
        <dbReference type="PROSITE" id="PS50837"/>
    </source>
</evidence>
<evidence type="ECO:0000313" key="6">
    <source>
        <dbReference type="Proteomes" id="UP000012065"/>
    </source>
</evidence>
<accession>M5C000</accession>
<feature type="repeat" description="WD" evidence="3">
    <location>
        <begin position="663"/>
        <end position="704"/>
    </location>
</feature>
<evidence type="ECO:0000313" key="5">
    <source>
        <dbReference type="EMBL" id="CCO33253.1"/>
    </source>
</evidence>
<dbReference type="InterPro" id="IPR007111">
    <property type="entry name" value="NACHT_NTPase"/>
</dbReference>
<reference evidence="5 6" key="1">
    <citation type="journal article" date="2013" name="J. Biotechnol.">
        <title>Establishment and interpretation of the genome sequence of the phytopathogenic fungus Rhizoctonia solani AG1-IB isolate 7/3/14.</title>
        <authorList>
            <person name="Wibberg D.W."/>
            <person name="Jelonek L.J."/>
            <person name="Rupp O.R."/>
            <person name="Hennig M.H."/>
            <person name="Eikmeyer F.E."/>
            <person name="Goesmann A.G."/>
            <person name="Hartmann A.H."/>
            <person name="Borriss R.B."/>
            <person name="Grosch R.G."/>
            <person name="Puehler A.P."/>
            <person name="Schlueter A.S."/>
        </authorList>
    </citation>
    <scope>NUCLEOTIDE SEQUENCE [LARGE SCALE GENOMIC DNA]</scope>
    <source>
        <strain evidence="6">AG1-IB / isolate 7/3/14</strain>
    </source>
</reference>
<dbReference type="HOGENOM" id="CLU_000288_6_3_1"/>
<proteinExistence type="predicted"/>
<feature type="repeat" description="WD" evidence="3">
    <location>
        <begin position="880"/>
        <end position="921"/>
    </location>
</feature>
<dbReference type="Pfam" id="PF07676">
    <property type="entry name" value="PD40"/>
    <property type="match status" value="1"/>
</dbReference>
<dbReference type="PROSITE" id="PS50837">
    <property type="entry name" value="NACHT"/>
    <property type="match status" value="1"/>
</dbReference>
<comment type="caution">
    <text evidence="5">The sequence shown here is derived from an EMBL/GenBank/DDBJ whole genome shotgun (WGS) entry which is preliminary data.</text>
</comment>
<sequence length="1224" mass="134194">MNGMAGTGKTTIAYTVCTELEKSNQLGASFFCSRTISECRQVKHIIPSIAYQLARFSLPFRCALDKALDKDSDAHARAPKQQYERLIVEPLTEVRHSLPEDFIVVIDALDECENDNAVGQILDVLLSTRHSLPIRYLISSRPEGEITQKMAERLHGQDEPLLVLHDLESAAVKEDIEAYMRAELKGISLDEAHWPALLKRCGVLFIYASTACRFIRLGHDTDTLDKAISTICQSDSIPMQHDNPIDALYLTILETAFERSAMSEDNVKIVKDILEMVICAIEPMTTEAIAGLLGLRRGKQVHALLKPLRSVLNIPKATGVVTTLHASFPDFMISSKRSQRFCCNRPVRHTTMALACLAIVDQAKPKVNICALPTSYKLDKEIGDLEQRVSRSITPAVIYACHYWSAYLTQGEPRDGLINHVHQFFESKLLLWMEVMSLTGHMRYGTRIIMDAEKWCNEQQAPEGVKQLVHDASQFVSIYANHPVSQSTPHIYVSMLPFWHRSRPISAAYRPRTTGLVQPTGTVFDRRRLALIATWKVSTREVRSISLSSDGTRLVVPTDSGIDVYDSTTGESVLTLTDERAQDVSYVAISPDGTQVAFVSTGGMPYLWDIVNEGKVTSLLPNDISRAWSVAFSPDGLHVACGLENGDAYICESRQDSDSAVLFKGHTQGFCLVTFSPNGKHLASGSADNTVRVWDVQTGEPVGDPFEGHSGWVRSVSYSPGGSHLALASSNRTVQVWDPQTGKIVLGPLTGHSDWVLSATFSPNGTLIASGSADGTIRVYDAQTGQAAFGPLEGHTHWVNSVIFSPDSTRLYSCSHDGTVRVWNMQDFDSSKPLSSGPVALTGINSIRYSLNGLRAVSGSSDGSVHVWDVRTGELVLGPMRGHHESVVSVDYSPSDQYIASGSYDHSLRIWDANTGTDMHGPMKAHSNWVRCVRFSPDSSVVVSGSYGGTVQIWDVATGQHVMQLLGGGVVILSVGFSSDGHKVVCGSHGKMDVVDRHTGNAVIEPITGHSGYIFSAEFSPDGKRLVSGSNDKTVRIWDAQTGKQLVVCGDNHASHSDFVTSVGFSPNGLFVASGSYDRTVCVWDARTGNLILGPLKGHVDPVTCVQFSPDGSHFVSCSSDGTIRFWDVSSCEATFRGDVEPRANKNVIPESSSSRNSKHDRWWVDEDGWVVDSHDRRLVWVPSELRVNLVLPPTSLMIIEGGYYELMLEGAKFGESWADCYQP</sequence>
<dbReference type="InterPro" id="IPR019775">
    <property type="entry name" value="WD40_repeat_CS"/>
</dbReference>
<dbReference type="PROSITE" id="PS00678">
    <property type="entry name" value="WD_REPEATS_1"/>
    <property type="match status" value="6"/>
</dbReference>
<feature type="repeat" description="WD" evidence="3">
    <location>
        <begin position="923"/>
        <end position="964"/>
    </location>
</feature>
<dbReference type="InterPro" id="IPR027417">
    <property type="entry name" value="P-loop_NTPase"/>
</dbReference>
<organism evidence="5 6">
    <name type="scientific">Thanatephorus cucumeris (strain AG1-IB / isolate 7/3/14)</name>
    <name type="common">Lettuce bottom rot fungus</name>
    <name type="synonym">Rhizoctonia solani</name>
    <dbReference type="NCBI Taxonomy" id="1108050"/>
    <lineage>
        <taxon>Eukaryota</taxon>
        <taxon>Fungi</taxon>
        <taxon>Dikarya</taxon>
        <taxon>Basidiomycota</taxon>
        <taxon>Agaricomycotina</taxon>
        <taxon>Agaricomycetes</taxon>
        <taxon>Cantharellales</taxon>
        <taxon>Ceratobasidiaceae</taxon>
        <taxon>Rhizoctonia</taxon>
        <taxon>Rhizoctonia solani AG-1</taxon>
    </lineage>
</organism>
<keyword evidence="2" id="KW-0677">Repeat</keyword>
<evidence type="ECO:0000256" key="3">
    <source>
        <dbReference type="PROSITE-ProRule" id="PRU00221"/>
    </source>
</evidence>
<dbReference type="Gene3D" id="3.40.50.300">
    <property type="entry name" value="P-loop containing nucleotide triphosphate hydrolases"/>
    <property type="match status" value="1"/>
</dbReference>
<dbReference type="InterPro" id="IPR020472">
    <property type="entry name" value="WD40_PAC1"/>
</dbReference>
<dbReference type="Pfam" id="PF24883">
    <property type="entry name" value="NPHP3_N"/>
    <property type="match status" value="1"/>
</dbReference>
<feature type="domain" description="NACHT" evidence="4">
    <location>
        <begin position="1"/>
        <end position="142"/>
    </location>
</feature>
<evidence type="ECO:0000256" key="1">
    <source>
        <dbReference type="ARBA" id="ARBA00022574"/>
    </source>
</evidence>
<dbReference type="PROSITE" id="PS50082">
    <property type="entry name" value="WD_REPEATS_2"/>
    <property type="match status" value="10"/>
</dbReference>
<name>M5C000_THACB</name>
<dbReference type="PANTHER" id="PTHR19848:SF8">
    <property type="entry name" value="F-BOX AND WD REPEAT DOMAIN CONTAINING 7"/>
    <property type="match status" value="1"/>
</dbReference>
<dbReference type="PANTHER" id="PTHR19848">
    <property type="entry name" value="WD40 REPEAT PROTEIN"/>
    <property type="match status" value="1"/>
</dbReference>
<dbReference type="PROSITE" id="PS50294">
    <property type="entry name" value="WD_REPEATS_REGION"/>
    <property type="match status" value="9"/>
</dbReference>
<feature type="repeat" description="WD" evidence="3">
    <location>
        <begin position="844"/>
        <end position="878"/>
    </location>
</feature>
<feature type="repeat" description="WD" evidence="3">
    <location>
        <begin position="706"/>
        <end position="747"/>
    </location>
</feature>
<protein>
    <recommendedName>
        <fullName evidence="4">NACHT domain-containing protein</fullName>
    </recommendedName>
</protein>